<sequence>MDALIVAVQMIAKHTVSEKTGKPLKYDKKIYIFTNGNGPIDQDGSELVTGKLDEEQIKLSDALDLINQQTTKQVKPTTTFRGNLTLGDPENIDTSLRIPIWIYNKTSVLTLPTAKKQSKPGVELGGGKIEIISSPKLVKEEKDEEMERIKSFRYGKHLIPFIAEDEESAQLETEKSLSIITFVPKEKIKREYYMGNVLAVIKDPTSKSVQLDSIVEACKLNNVVGIARYVRTDKAAVKMCALIPNRKGYFYMIQLPYQNDIYHFHFSTLPTPKKDLSIEQALDEFINSNEQSLMPKEIFNPVYQQMIESIVNRAMGKPLPEIQPMFDYKLDDKKLKPLFEITKIIEKPKGKIKNQTSVKEIVLDDLDDLWSDDEKSNEWETVNWKKKEEDDFVLLEAQKVLGKPSDEFVLVDKSVALALAFGLSFEGVFSAIGTVSFLYFLTGFQGFKRDIIKDKKFQYEAARLTVIFGLSILVSILGIWLAINDNWIDHSAYFIPSCIYSLELLAFLDLSYNNAKEMLVSSKEKSGSRNSRTGIESRQKSTTAVSIQGKDLPQYERQFKSMASSQYSASQNPYSPEQSQFANQYSQGNTSEFKLTSMPPKQQKKTHTYDPTKVVNYF</sequence>
<dbReference type="InterPro" id="IPR006164">
    <property type="entry name" value="DNA_bd_Ku70/Ku80"/>
</dbReference>
<dbReference type="GO" id="GO:0042162">
    <property type="term" value="F:telomeric DNA binding"/>
    <property type="evidence" value="ECO:0007669"/>
    <property type="project" value="TreeGrafter"/>
</dbReference>
<evidence type="ECO:0000313" key="17">
    <source>
        <dbReference type="Proteomes" id="UP001210925"/>
    </source>
</evidence>
<dbReference type="GO" id="GO:0000781">
    <property type="term" value="C:chromosome, telomeric region"/>
    <property type="evidence" value="ECO:0007669"/>
    <property type="project" value="UniProtKB-SubCell"/>
</dbReference>
<dbReference type="GO" id="GO:0043564">
    <property type="term" value="C:Ku70:Ku80 complex"/>
    <property type="evidence" value="ECO:0007669"/>
    <property type="project" value="TreeGrafter"/>
</dbReference>
<evidence type="ECO:0000256" key="6">
    <source>
        <dbReference type="ARBA" id="ARBA00022806"/>
    </source>
</evidence>
<evidence type="ECO:0000256" key="7">
    <source>
        <dbReference type="ARBA" id="ARBA00022840"/>
    </source>
</evidence>
<name>A0AAD5Y3D0_9FUNG</name>
<reference evidence="16" key="1">
    <citation type="submission" date="2020-05" db="EMBL/GenBank/DDBJ databases">
        <title>Phylogenomic resolution of chytrid fungi.</title>
        <authorList>
            <person name="Stajich J.E."/>
            <person name="Amses K."/>
            <person name="Simmons R."/>
            <person name="Seto K."/>
            <person name="Myers J."/>
            <person name="Bonds A."/>
            <person name="Quandt C.A."/>
            <person name="Barry K."/>
            <person name="Liu P."/>
            <person name="Grigoriev I."/>
            <person name="Longcore J.E."/>
            <person name="James T.Y."/>
        </authorList>
    </citation>
    <scope>NUCLEOTIDE SEQUENCE</scope>
    <source>
        <strain evidence="16">PLAUS21</strain>
    </source>
</reference>
<keyword evidence="14" id="KW-0472">Membrane</keyword>
<keyword evidence="17" id="KW-1185">Reference proteome</keyword>
<feature type="compositionally biased region" description="Polar residues" evidence="13">
    <location>
        <begin position="566"/>
        <end position="594"/>
    </location>
</feature>
<keyword evidence="6" id="KW-0347">Helicase</keyword>
<keyword evidence="4" id="KW-0227">DNA damage</keyword>
<evidence type="ECO:0000313" key="16">
    <source>
        <dbReference type="EMBL" id="KAJ3253054.1"/>
    </source>
</evidence>
<dbReference type="InterPro" id="IPR036465">
    <property type="entry name" value="vWFA_dom_sf"/>
</dbReference>
<evidence type="ECO:0000256" key="9">
    <source>
        <dbReference type="ARBA" id="ARBA00023125"/>
    </source>
</evidence>
<evidence type="ECO:0000256" key="13">
    <source>
        <dbReference type="SAM" id="MobiDB-lite"/>
    </source>
</evidence>
<feature type="transmembrane region" description="Helical" evidence="14">
    <location>
        <begin position="493"/>
        <end position="512"/>
    </location>
</feature>
<keyword evidence="5" id="KW-0378">Hydrolase</keyword>
<keyword evidence="7" id="KW-0067">ATP-binding</keyword>
<evidence type="ECO:0000256" key="2">
    <source>
        <dbReference type="ARBA" id="ARBA00004574"/>
    </source>
</evidence>
<dbReference type="Proteomes" id="UP001210925">
    <property type="component" value="Unassembled WGS sequence"/>
</dbReference>
<dbReference type="GO" id="GO:0000723">
    <property type="term" value="P:telomere maintenance"/>
    <property type="evidence" value="ECO:0007669"/>
    <property type="project" value="TreeGrafter"/>
</dbReference>
<keyword evidence="12" id="KW-0539">Nucleus</keyword>
<comment type="caution">
    <text evidence="16">The sequence shown here is derived from an EMBL/GenBank/DDBJ whole genome shotgun (WGS) entry which is preliminary data.</text>
</comment>
<feature type="region of interest" description="Disordered" evidence="13">
    <location>
        <begin position="566"/>
        <end position="611"/>
    </location>
</feature>
<dbReference type="GO" id="GO:0003690">
    <property type="term" value="F:double-stranded DNA binding"/>
    <property type="evidence" value="ECO:0007669"/>
    <property type="project" value="TreeGrafter"/>
</dbReference>
<feature type="transmembrane region" description="Helical" evidence="14">
    <location>
        <begin position="461"/>
        <end position="481"/>
    </location>
</feature>
<organism evidence="16 17">
    <name type="scientific">Boothiomyces macroporosus</name>
    <dbReference type="NCBI Taxonomy" id="261099"/>
    <lineage>
        <taxon>Eukaryota</taxon>
        <taxon>Fungi</taxon>
        <taxon>Fungi incertae sedis</taxon>
        <taxon>Chytridiomycota</taxon>
        <taxon>Chytridiomycota incertae sedis</taxon>
        <taxon>Chytridiomycetes</taxon>
        <taxon>Rhizophydiales</taxon>
        <taxon>Terramycetaceae</taxon>
        <taxon>Boothiomyces</taxon>
    </lineage>
</organism>
<evidence type="ECO:0000256" key="3">
    <source>
        <dbReference type="ARBA" id="ARBA00022741"/>
    </source>
</evidence>
<dbReference type="GO" id="GO:0005524">
    <property type="term" value="F:ATP binding"/>
    <property type="evidence" value="ECO:0007669"/>
    <property type="project" value="UniProtKB-KW"/>
</dbReference>
<keyword evidence="10" id="KW-0233">DNA recombination</keyword>
<keyword evidence="3" id="KW-0547">Nucleotide-binding</keyword>
<dbReference type="GO" id="GO:0006310">
    <property type="term" value="P:DNA recombination"/>
    <property type="evidence" value="ECO:0007669"/>
    <property type="project" value="UniProtKB-KW"/>
</dbReference>
<dbReference type="GO" id="GO:0006303">
    <property type="term" value="P:double-strand break repair via nonhomologous end joining"/>
    <property type="evidence" value="ECO:0007669"/>
    <property type="project" value="InterPro"/>
</dbReference>
<evidence type="ECO:0000256" key="1">
    <source>
        <dbReference type="ARBA" id="ARBA00004123"/>
    </source>
</evidence>
<protein>
    <submittedName>
        <fullName evidence="16">X-ray repair cross-complementing protein 5</fullName>
    </submittedName>
</protein>
<evidence type="ECO:0000256" key="11">
    <source>
        <dbReference type="ARBA" id="ARBA00023204"/>
    </source>
</evidence>
<evidence type="ECO:0000256" key="10">
    <source>
        <dbReference type="ARBA" id="ARBA00023172"/>
    </source>
</evidence>
<keyword evidence="14" id="KW-1133">Transmembrane helix</keyword>
<accession>A0AAD5Y3D0</accession>
<feature type="transmembrane region" description="Helical" evidence="14">
    <location>
        <begin position="415"/>
        <end position="441"/>
    </location>
</feature>
<evidence type="ECO:0000256" key="5">
    <source>
        <dbReference type="ARBA" id="ARBA00022801"/>
    </source>
</evidence>
<dbReference type="AlphaFoldDB" id="A0AAD5Y3D0"/>
<comment type="subcellular location">
    <subcellularLocation>
        <location evidence="2">Chromosome</location>
        <location evidence="2">Telomere</location>
    </subcellularLocation>
    <subcellularLocation>
        <location evidence="1">Nucleus</location>
    </subcellularLocation>
</comment>
<proteinExistence type="predicted"/>
<feature type="region of interest" description="Disordered" evidence="13">
    <location>
        <begin position="523"/>
        <end position="547"/>
    </location>
</feature>
<dbReference type="Gene3D" id="2.40.290.10">
    <property type="match status" value="1"/>
</dbReference>
<keyword evidence="11" id="KW-0234">DNA repair</keyword>
<dbReference type="EMBL" id="JADGKB010000121">
    <property type="protein sequence ID" value="KAJ3253054.1"/>
    <property type="molecule type" value="Genomic_DNA"/>
</dbReference>
<dbReference type="Gene3D" id="3.40.50.410">
    <property type="entry name" value="von Willebrand factor, type A domain"/>
    <property type="match status" value="1"/>
</dbReference>
<feature type="compositionally biased region" description="Polar residues" evidence="13">
    <location>
        <begin position="528"/>
        <end position="546"/>
    </location>
</feature>
<evidence type="ECO:0000259" key="15">
    <source>
        <dbReference type="SMART" id="SM00559"/>
    </source>
</evidence>
<keyword evidence="9" id="KW-0238">DNA-binding</keyword>
<gene>
    <name evidence="16" type="primary">XRCC5</name>
    <name evidence="16" type="ORF">HK103_001016</name>
</gene>
<keyword evidence="14" id="KW-0812">Transmembrane</keyword>
<dbReference type="Pfam" id="PF02735">
    <property type="entry name" value="Ku"/>
    <property type="match status" value="1"/>
</dbReference>
<dbReference type="SMART" id="SM00559">
    <property type="entry name" value="Ku78"/>
    <property type="match status" value="1"/>
</dbReference>
<evidence type="ECO:0000256" key="4">
    <source>
        <dbReference type="ARBA" id="ARBA00022763"/>
    </source>
</evidence>
<keyword evidence="8" id="KW-0779">Telomere</keyword>
<dbReference type="SUPFAM" id="SSF100939">
    <property type="entry name" value="SPOC domain-like"/>
    <property type="match status" value="1"/>
</dbReference>
<dbReference type="GO" id="GO:0016787">
    <property type="term" value="F:hydrolase activity"/>
    <property type="evidence" value="ECO:0007669"/>
    <property type="project" value="UniProtKB-KW"/>
</dbReference>
<evidence type="ECO:0000256" key="8">
    <source>
        <dbReference type="ARBA" id="ARBA00022895"/>
    </source>
</evidence>
<keyword evidence="8" id="KW-0158">Chromosome</keyword>
<dbReference type="PANTHER" id="PTHR12604">
    <property type="entry name" value="KU AUTOANTIGEN DNA HELICASE"/>
    <property type="match status" value="1"/>
</dbReference>
<evidence type="ECO:0000256" key="14">
    <source>
        <dbReference type="SAM" id="Phobius"/>
    </source>
</evidence>
<evidence type="ECO:0000256" key="12">
    <source>
        <dbReference type="ARBA" id="ARBA00023242"/>
    </source>
</evidence>
<feature type="domain" description="Ku" evidence="15">
    <location>
        <begin position="140"/>
        <end position="272"/>
    </location>
</feature>
<dbReference type="InterPro" id="IPR016194">
    <property type="entry name" value="SPOC-like_C_dom_sf"/>
</dbReference>
<dbReference type="GO" id="GO:0004386">
    <property type="term" value="F:helicase activity"/>
    <property type="evidence" value="ECO:0007669"/>
    <property type="project" value="UniProtKB-KW"/>
</dbReference>
<dbReference type="PANTHER" id="PTHR12604:SF4">
    <property type="entry name" value="X-RAY REPAIR CROSS-COMPLEMENTING PROTEIN 5"/>
    <property type="match status" value="1"/>
</dbReference>